<dbReference type="KEGG" id="mor:MOC_4013"/>
<dbReference type="InterPro" id="IPR004843">
    <property type="entry name" value="Calcineurin-like_PHP"/>
</dbReference>
<dbReference type="Pfam" id="PF00149">
    <property type="entry name" value="Metallophos"/>
    <property type="match status" value="1"/>
</dbReference>
<accession>A0A089P126</accession>
<evidence type="ECO:0000313" key="3">
    <source>
        <dbReference type="Proteomes" id="UP000029492"/>
    </source>
</evidence>
<dbReference type="PANTHER" id="PTHR42850:SF4">
    <property type="entry name" value="ZINC-DEPENDENT ENDOPOLYPHOSPHATASE"/>
    <property type="match status" value="1"/>
</dbReference>
<keyword evidence="3" id="KW-1185">Reference proteome</keyword>
<dbReference type="InterPro" id="IPR050126">
    <property type="entry name" value="Ap4A_hydrolase"/>
</dbReference>
<dbReference type="GO" id="GO:0110154">
    <property type="term" value="P:RNA decapping"/>
    <property type="evidence" value="ECO:0007669"/>
    <property type="project" value="TreeGrafter"/>
</dbReference>
<dbReference type="GO" id="GO:0004722">
    <property type="term" value="F:protein serine/threonine phosphatase activity"/>
    <property type="evidence" value="ECO:0007669"/>
    <property type="project" value="UniProtKB-EC"/>
</dbReference>
<organism evidence="2 3">
    <name type="scientific">Methylobacterium oryzae CBMB20</name>
    <dbReference type="NCBI Taxonomy" id="693986"/>
    <lineage>
        <taxon>Bacteria</taxon>
        <taxon>Pseudomonadati</taxon>
        <taxon>Pseudomonadota</taxon>
        <taxon>Alphaproteobacteria</taxon>
        <taxon>Hyphomicrobiales</taxon>
        <taxon>Methylobacteriaceae</taxon>
        <taxon>Methylobacterium</taxon>
    </lineage>
</organism>
<dbReference type="Proteomes" id="UP000029492">
    <property type="component" value="Chromosome"/>
</dbReference>
<dbReference type="GO" id="GO:0005737">
    <property type="term" value="C:cytoplasm"/>
    <property type="evidence" value="ECO:0007669"/>
    <property type="project" value="TreeGrafter"/>
</dbReference>
<dbReference type="Gene3D" id="3.60.21.10">
    <property type="match status" value="1"/>
</dbReference>
<dbReference type="GO" id="GO:0008803">
    <property type="term" value="F:bis(5'-nucleosyl)-tetraphosphatase (symmetrical) activity"/>
    <property type="evidence" value="ECO:0007669"/>
    <property type="project" value="TreeGrafter"/>
</dbReference>
<dbReference type="PANTHER" id="PTHR42850">
    <property type="entry name" value="METALLOPHOSPHOESTERASE"/>
    <property type="match status" value="1"/>
</dbReference>
<feature type="domain" description="Calcineurin-like phosphoesterase" evidence="1">
    <location>
        <begin position="8"/>
        <end position="198"/>
    </location>
</feature>
<keyword evidence="2" id="KW-0378">Hydrolase</keyword>
<dbReference type="eggNOG" id="COG0639">
    <property type="taxonomic scope" value="Bacteria"/>
</dbReference>
<dbReference type="EMBL" id="CP003811">
    <property type="protein sequence ID" value="AIQ91768.1"/>
    <property type="molecule type" value="Genomic_DNA"/>
</dbReference>
<dbReference type="AlphaFoldDB" id="A0A089P126"/>
<dbReference type="CDD" id="cd00144">
    <property type="entry name" value="MPP_PPP_family"/>
    <property type="match status" value="1"/>
</dbReference>
<dbReference type="InterPro" id="IPR029052">
    <property type="entry name" value="Metallo-depent_PP-like"/>
</dbReference>
<name>A0A089P126_9HYPH</name>
<dbReference type="HOGENOM" id="CLU_023125_4_1_5"/>
<protein>
    <submittedName>
        <fullName evidence="2">Metallophosphoesterase</fullName>
        <ecNumber evidence="2">3.1.3.16</ecNumber>
    </submittedName>
</protein>
<proteinExistence type="predicted"/>
<evidence type="ECO:0000259" key="1">
    <source>
        <dbReference type="Pfam" id="PF00149"/>
    </source>
</evidence>
<gene>
    <name evidence="2" type="ORF">MOC_4013</name>
</gene>
<dbReference type="STRING" id="693986.MOC_4013"/>
<sequence length="225" mass="24838">MEPGPLTYVIGDIHGCADLLDALLERIADHAADRGRRLVFLGDYIDRGPDSAAVLRTVSRLNWAEPEHVICLMGNHERMLLDALQTPQAAEHWLYNGGEATLASFGAREAGDLPRDTLDWLEGLPTLHGDDARWYVHAGFRPGAAIPDPDDHNRLWIREPFLEGDHDFGRHVVHGHTPQRNGRPEIRRFRTNLDTAAVYGGALTAGVFSAAQGPALHFLQVRAPA</sequence>
<evidence type="ECO:0000313" key="2">
    <source>
        <dbReference type="EMBL" id="AIQ91768.1"/>
    </source>
</evidence>
<dbReference type="EC" id="3.1.3.16" evidence="2"/>
<dbReference type="RefSeq" id="WP_043758839.1">
    <property type="nucleotide sequence ID" value="NZ_CP003811.1"/>
</dbReference>
<reference evidence="2 3" key="1">
    <citation type="journal article" date="2014" name="PLoS ONE">
        <title>Genome Information of Methylobacterium oryzae, a Plant-Probiotic Methylotroph in the Phyllosphere.</title>
        <authorList>
            <person name="Kwak M.J."/>
            <person name="Jeong H."/>
            <person name="Madhaiyan M."/>
            <person name="Lee Y."/>
            <person name="Sa T.M."/>
            <person name="Oh T.K."/>
            <person name="Kim J.F."/>
        </authorList>
    </citation>
    <scope>NUCLEOTIDE SEQUENCE [LARGE SCALE GENOMIC DNA]</scope>
    <source>
        <strain evidence="2 3">CBMB20</strain>
    </source>
</reference>
<dbReference type="SUPFAM" id="SSF56300">
    <property type="entry name" value="Metallo-dependent phosphatases"/>
    <property type="match status" value="1"/>
</dbReference>